<protein>
    <submittedName>
        <fullName evidence="3">Uncharacterized protein</fullName>
    </submittedName>
</protein>
<dbReference type="Proteomes" id="UP000822688">
    <property type="component" value="Chromosome 6"/>
</dbReference>
<dbReference type="PROSITE" id="PS00175">
    <property type="entry name" value="PG_MUTASE"/>
    <property type="match status" value="1"/>
</dbReference>
<accession>A0A8T0HBH8</accession>
<dbReference type="CDD" id="cd07067">
    <property type="entry name" value="HP_PGM_like"/>
    <property type="match status" value="1"/>
</dbReference>
<evidence type="ECO:0000256" key="2">
    <source>
        <dbReference type="PIRSR" id="PIRSR613078-2"/>
    </source>
</evidence>
<dbReference type="SMART" id="SM00855">
    <property type="entry name" value="PGAM"/>
    <property type="match status" value="1"/>
</dbReference>
<organism evidence="3 4">
    <name type="scientific">Ceratodon purpureus</name>
    <name type="common">Fire moss</name>
    <name type="synonym">Dicranum purpureum</name>
    <dbReference type="NCBI Taxonomy" id="3225"/>
    <lineage>
        <taxon>Eukaryota</taxon>
        <taxon>Viridiplantae</taxon>
        <taxon>Streptophyta</taxon>
        <taxon>Embryophyta</taxon>
        <taxon>Bryophyta</taxon>
        <taxon>Bryophytina</taxon>
        <taxon>Bryopsida</taxon>
        <taxon>Dicranidae</taxon>
        <taxon>Pseudoditrichales</taxon>
        <taxon>Ditrichaceae</taxon>
        <taxon>Ceratodon</taxon>
    </lineage>
</organism>
<dbReference type="PANTHER" id="PTHR46192">
    <property type="entry name" value="BROAD-RANGE ACID PHOSPHATASE DET1"/>
    <property type="match status" value="1"/>
</dbReference>
<dbReference type="GO" id="GO:0003824">
    <property type="term" value="F:catalytic activity"/>
    <property type="evidence" value="ECO:0007669"/>
    <property type="project" value="InterPro"/>
</dbReference>
<dbReference type="SUPFAM" id="SSF53254">
    <property type="entry name" value="Phosphoglycerate mutase-like"/>
    <property type="match status" value="1"/>
</dbReference>
<feature type="binding site" evidence="2">
    <location>
        <begin position="17"/>
        <end position="24"/>
    </location>
    <ligand>
        <name>substrate</name>
    </ligand>
</feature>
<comment type="caution">
    <text evidence="3">The sequence shown here is derived from an EMBL/GenBank/DDBJ whole genome shotgun (WGS) entry which is preliminary data.</text>
</comment>
<evidence type="ECO:0000256" key="1">
    <source>
        <dbReference type="PIRSR" id="PIRSR613078-1"/>
    </source>
</evidence>
<keyword evidence="4" id="KW-1185">Reference proteome</keyword>
<sequence>MAEDGRTRRPTRIILVRHGESEGNVDQKKYCHIADPKIRLTEAGANQAQKCGQKIRNIIERGSPKDDWLVHFYVSPYTRTLCTLKEIGRAFEKEQIVGVREEPRIREQDFGNFQNKNQMKMVKEIRQRFGRFFYRFPEGESAADVFDRVTSFLESLWRDIDMNRLNKHTNQKEVNLVIVSHGVTMRVFLMRWFKWTTQQFEMLNNPTNCEVRVMQLGEGGEYSLLVHHTEEELKHWGLSQEMINDQKWRKTTRRGQWSDHWPWSGTQFFDNYKEDICSPREIEAAEELTEENYCLVNNNGICHDVEPDLSQTPLEMVDLTSSLE</sequence>
<name>A0A8T0HBH8_CERPU</name>
<reference evidence="3 4" key="1">
    <citation type="submission" date="2020-06" db="EMBL/GenBank/DDBJ databases">
        <title>WGS assembly of Ceratodon purpureus strain R40.</title>
        <authorList>
            <person name="Carey S.B."/>
            <person name="Jenkins J."/>
            <person name="Shu S."/>
            <person name="Lovell J.T."/>
            <person name="Sreedasyam A."/>
            <person name="Maumus F."/>
            <person name="Tiley G.P."/>
            <person name="Fernandez-Pozo N."/>
            <person name="Barry K."/>
            <person name="Chen C."/>
            <person name="Wang M."/>
            <person name="Lipzen A."/>
            <person name="Daum C."/>
            <person name="Saski C.A."/>
            <person name="Payton A.C."/>
            <person name="Mcbreen J.C."/>
            <person name="Conrad R.E."/>
            <person name="Kollar L.M."/>
            <person name="Olsson S."/>
            <person name="Huttunen S."/>
            <person name="Landis J.B."/>
            <person name="Wickett N.J."/>
            <person name="Johnson M.G."/>
            <person name="Rensing S.A."/>
            <person name="Grimwood J."/>
            <person name="Schmutz J."/>
            <person name="Mcdaniel S.F."/>
        </authorList>
    </citation>
    <scope>NUCLEOTIDE SEQUENCE [LARGE SCALE GENOMIC DNA]</scope>
    <source>
        <strain evidence="3 4">R40</strain>
    </source>
</reference>
<dbReference type="Pfam" id="PF00300">
    <property type="entry name" value="His_Phos_1"/>
    <property type="match status" value="1"/>
</dbReference>
<dbReference type="InterPro" id="IPR013078">
    <property type="entry name" value="His_Pase_superF_clade-1"/>
</dbReference>
<feature type="binding site" evidence="2">
    <location>
        <position position="79"/>
    </location>
    <ligand>
        <name>substrate</name>
    </ligand>
</feature>
<proteinExistence type="predicted"/>
<evidence type="ECO:0000313" key="4">
    <source>
        <dbReference type="Proteomes" id="UP000822688"/>
    </source>
</evidence>
<feature type="active site" description="Proton donor/acceptor" evidence="1">
    <location>
        <position position="107"/>
    </location>
</feature>
<feature type="active site" description="Tele-phosphohistidine intermediate" evidence="1">
    <location>
        <position position="18"/>
    </location>
</feature>
<dbReference type="InterPro" id="IPR029033">
    <property type="entry name" value="His_PPase_superfam"/>
</dbReference>
<dbReference type="AlphaFoldDB" id="A0A8T0HBH8"/>
<dbReference type="OrthoDB" id="10261749at2759"/>
<gene>
    <name evidence="3" type="ORF">KC19_6G007500</name>
</gene>
<dbReference type="Gene3D" id="3.40.50.1240">
    <property type="entry name" value="Phosphoglycerate mutase-like"/>
    <property type="match status" value="1"/>
</dbReference>
<dbReference type="InterPro" id="IPR052765">
    <property type="entry name" value="PGM-Related"/>
</dbReference>
<evidence type="ECO:0000313" key="3">
    <source>
        <dbReference type="EMBL" id="KAG0568265.1"/>
    </source>
</evidence>
<dbReference type="InterPro" id="IPR001345">
    <property type="entry name" value="PG/BPGM_mutase_AS"/>
</dbReference>
<dbReference type="EMBL" id="CM026427">
    <property type="protein sequence ID" value="KAG0568265.1"/>
    <property type="molecule type" value="Genomic_DNA"/>
</dbReference>